<dbReference type="PANTHER" id="PTHR18919:SF107">
    <property type="entry name" value="ACETYL-COA ACETYLTRANSFERASE, CYTOSOLIC"/>
    <property type="match status" value="1"/>
</dbReference>
<keyword evidence="3 4" id="KW-0012">Acyltransferase</keyword>
<organism evidence="7 8">
    <name type="scientific">Coptotermes formosanus</name>
    <name type="common">Formosan subterranean termite</name>
    <dbReference type="NCBI Taxonomy" id="36987"/>
    <lineage>
        <taxon>Eukaryota</taxon>
        <taxon>Metazoa</taxon>
        <taxon>Ecdysozoa</taxon>
        <taxon>Arthropoda</taxon>
        <taxon>Hexapoda</taxon>
        <taxon>Insecta</taxon>
        <taxon>Pterygota</taxon>
        <taxon>Neoptera</taxon>
        <taxon>Polyneoptera</taxon>
        <taxon>Dictyoptera</taxon>
        <taxon>Blattodea</taxon>
        <taxon>Blattoidea</taxon>
        <taxon>Termitoidae</taxon>
        <taxon>Rhinotermitidae</taxon>
        <taxon>Coptotermes</taxon>
    </lineage>
</organism>
<dbReference type="PROSITE" id="PS00098">
    <property type="entry name" value="THIOLASE_1"/>
    <property type="match status" value="1"/>
</dbReference>
<reference evidence="8" key="1">
    <citation type="submission" date="2020-01" db="EMBL/GenBank/DDBJ databases">
        <title>Draft genome sequence of the Termite Coptotermes fromosanus.</title>
        <authorList>
            <person name="Itakura S."/>
            <person name="Yosikawa Y."/>
            <person name="Umezawa K."/>
        </authorList>
    </citation>
    <scope>NUCLEOTIDE SEQUENCE [LARGE SCALE GENOMIC DNA]</scope>
</reference>
<evidence type="ECO:0000259" key="5">
    <source>
        <dbReference type="Pfam" id="PF00108"/>
    </source>
</evidence>
<dbReference type="AlphaFoldDB" id="A0A6L2PRK9"/>
<dbReference type="GO" id="GO:0003985">
    <property type="term" value="F:acetyl-CoA C-acetyltransferase activity"/>
    <property type="evidence" value="ECO:0007669"/>
    <property type="project" value="TreeGrafter"/>
</dbReference>
<dbReference type="GO" id="GO:0005739">
    <property type="term" value="C:mitochondrion"/>
    <property type="evidence" value="ECO:0007669"/>
    <property type="project" value="TreeGrafter"/>
</dbReference>
<dbReference type="FunCoup" id="A0A6L2PRK9">
    <property type="interactions" value="876"/>
</dbReference>
<keyword evidence="8" id="KW-1185">Reference proteome</keyword>
<keyword evidence="2 4" id="KW-0808">Transferase</keyword>
<evidence type="ECO:0000256" key="3">
    <source>
        <dbReference type="ARBA" id="ARBA00023315"/>
    </source>
</evidence>
<dbReference type="InterPro" id="IPR020615">
    <property type="entry name" value="Thiolase_acyl_enz_int_AS"/>
</dbReference>
<dbReference type="Pfam" id="PF02803">
    <property type="entry name" value="Thiolase_C"/>
    <property type="match status" value="1"/>
</dbReference>
<comment type="caution">
    <text evidence="7">The sequence shown here is derived from an EMBL/GenBank/DDBJ whole genome shotgun (WGS) entry which is preliminary data.</text>
</comment>
<dbReference type="OrthoDB" id="5404651at2759"/>
<dbReference type="Pfam" id="PF00108">
    <property type="entry name" value="Thiolase_N"/>
    <property type="match status" value="1"/>
</dbReference>
<evidence type="ECO:0000256" key="1">
    <source>
        <dbReference type="ARBA" id="ARBA00010982"/>
    </source>
</evidence>
<evidence type="ECO:0000313" key="8">
    <source>
        <dbReference type="Proteomes" id="UP000502823"/>
    </source>
</evidence>
<dbReference type="PROSITE" id="PS00737">
    <property type="entry name" value="THIOLASE_2"/>
    <property type="match status" value="1"/>
</dbReference>
<dbReference type="SUPFAM" id="SSF53901">
    <property type="entry name" value="Thiolase-like"/>
    <property type="match status" value="2"/>
</dbReference>
<evidence type="ECO:0000256" key="4">
    <source>
        <dbReference type="RuleBase" id="RU003557"/>
    </source>
</evidence>
<evidence type="ECO:0008006" key="9">
    <source>
        <dbReference type="Google" id="ProtNLM"/>
    </source>
</evidence>
<evidence type="ECO:0000256" key="2">
    <source>
        <dbReference type="ARBA" id="ARBA00022679"/>
    </source>
</evidence>
<dbReference type="InParanoid" id="A0A6L2PRK9"/>
<feature type="domain" description="Thiolase N-terminal" evidence="5">
    <location>
        <begin position="75"/>
        <end position="277"/>
    </location>
</feature>
<dbReference type="NCBIfam" id="TIGR01930">
    <property type="entry name" value="AcCoA-C-Actrans"/>
    <property type="match status" value="1"/>
</dbReference>
<evidence type="ECO:0000259" key="6">
    <source>
        <dbReference type="Pfam" id="PF02803"/>
    </source>
</evidence>
<dbReference type="GO" id="GO:0006635">
    <property type="term" value="P:fatty acid beta-oxidation"/>
    <property type="evidence" value="ECO:0007669"/>
    <property type="project" value="TreeGrafter"/>
</dbReference>
<sequence length="381" mass="40774">MTFQRPAGSLYPEVKGDKTYCTGMEYRSCIRSGSDYCENSFTHSSSIMHKRKDMESFALLTLLLFMVGAEKLCSSSDGILMPRHSALRAGIPIDRPAVGVNRLCGSGFQAVVSGAQNIIAGDSNVVLTGGAENMSQSPFVVRDTRFGTVLGTPIQFEDSLWLGLTDTYCMTPMGVTAENLAEKYSIPREEVDRFALRSQTSWKKAYDSGYFKEELAPITVKVKGKEQVVDMDEHPRPQTTLEGLAKLPTVFKKTGVVTAGSSSGICDGAGAVILASEKAVNELGLKPLARLVGYSVVGVEPTVMGIGPAPAIEKLLKAAGKKLSDIDLVEINEAFGAQTLACQKELKLDLEKLNVNGGAIALGHPLAASGARITTHLVHEL</sequence>
<dbReference type="InterPro" id="IPR020617">
    <property type="entry name" value="Thiolase_C"/>
</dbReference>
<dbReference type="InterPro" id="IPR020613">
    <property type="entry name" value="Thiolase_CS"/>
</dbReference>
<dbReference type="EMBL" id="BLKM01000375">
    <property type="protein sequence ID" value="GFG32547.1"/>
    <property type="molecule type" value="Genomic_DNA"/>
</dbReference>
<dbReference type="Gene3D" id="3.40.47.10">
    <property type="match status" value="2"/>
</dbReference>
<comment type="similarity">
    <text evidence="1 4">Belongs to the thiolase-like superfamily. Thiolase family.</text>
</comment>
<name>A0A6L2PRK9_COPFO</name>
<evidence type="ECO:0000313" key="7">
    <source>
        <dbReference type="EMBL" id="GFG32547.1"/>
    </source>
</evidence>
<dbReference type="InterPro" id="IPR002155">
    <property type="entry name" value="Thiolase"/>
</dbReference>
<dbReference type="CDD" id="cd00751">
    <property type="entry name" value="thiolase"/>
    <property type="match status" value="1"/>
</dbReference>
<dbReference type="Proteomes" id="UP000502823">
    <property type="component" value="Unassembled WGS sequence"/>
</dbReference>
<dbReference type="PIRSF" id="PIRSF000429">
    <property type="entry name" value="Ac-CoA_Ac_transf"/>
    <property type="match status" value="1"/>
</dbReference>
<dbReference type="InterPro" id="IPR020616">
    <property type="entry name" value="Thiolase_N"/>
</dbReference>
<protein>
    <recommendedName>
        <fullName evidence="9">Thiolase N-terminal domain-containing protein</fullName>
    </recommendedName>
</protein>
<feature type="domain" description="Thiolase C-terminal" evidence="6">
    <location>
        <begin position="285"/>
        <end position="381"/>
    </location>
</feature>
<accession>A0A6L2PRK9</accession>
<proteinExistence type="inferred from homology"/>
<gene>
    <name evidence="7" type="ORF">Cfor_00192</name>
</gene>
<feature type="non-terminal residue" evidence="7">
    <location>
        <position position="381"/>
    </location>
</feature>
<dbReference type="PANTHER" id="PTHR18919">
    <property type="entry name" value="ACETYL-COA C-ACYLTRANSFERASE"/>
    <property type="match status" value="1"/>
</dbReference>
<dbReference type="InterPro" id="IPR016039">
    <property type="entry name" value="Thiolase-like"/>
</dbReference>